<accession>A0A803QTF8</accession>
<dbReference type="Gramene" id="novel_model_1184_5bd9a17a">
    <property type="protein sequence ID" value="cds.novel_model_1184_5bd9a17a"/>
    <property type="gene ID" value="novel_gene_668_5bd9a17a"/>
</dbReference>
<evidence type="ECO:0000313" key="2">
    <source>
        <dbReference type="Proteomes" id="UP000596661"/>
    </source>
</evidence>
<organism evidence="1 2">
    <name type="scientific">Cannabis sativa</name>
    <name type="common">Hemp</name>
    <name type="synonym">Marijuana</name>
    <dbReference type="NCBI Taxonomy" id="3483"/>
    <lineage>
        <taxon>Eukaryota</taxon>
        <taxon>Viridiplantae</taxon>
        <taxon>Streptophyta</taxon>
        <taxon>Embryophyta</taxon>
        <taxon>Tracheophyta</taxon>
        <taxon>Spermatophyta</taxon>
        <taxon>Magnoliopsida</taxon>
        <taxon>eudicotyledons</taxon>
        <taxon>Gunneridae</taxon>
        <taxon>Pentapetalae</taxon>
        <taxon>rosids</taxon>
        <taxon>fabids</taxon>
        <taxon>Rosales</taxon>
        <taxon>Cannabaceae</taxon>
        <taxon>Cannabis</taxon>
    </lineage>
</organism>
<reference evidence="1" key="1">
    <citation type="submission" date="2018-11" db="EMBL/GenBank/DDBJ databases">
        <authorList>
            <person name="Grassa J C."/>
        </authorList>
    </citation>
    <scope>NUCLEOTIDE SEQUENCE [LARGE SCALE GENOMIC DNA]</scope>
</reference>
<proteinExistence type="predicted"/>
<protein>
    <submittedName>
        <fullName evidence="1">Uncharacterized protein</fullName>
    </submittedName>
</protein>
<dbReference type="EMBL" id="UZAU01000195">
    <property type="status" value="NOT_ANNOTATED_CDS"/>
    <property type="molecule type" value="Genomic_DNA"/>
</dbReference>
<dbReference type="Proteomes" id="UP000596661">
    <property type="component" value="Chromosome 2"/>
</dbReference>
<reference evidence="1" key="2">
    <citation type="submission" date="2021-03" db="UniProtKB">
        <authorList>
            <consortium name="EnsemblPlants"/>
        </authorList>
    </citation>
    <scope>IDENTIFICATION</scope>
</reference>
<dbReference type="EnsemblPlants" id="novel_model_1184_5bd9a17a">
    <property type="protein sequence ID" value="cds.novel_model_1184_5bd9a17a"/>
    <property type="gene ID" value="novel_gene_668_5bd9a17a"/>
</dbReference>
<dbReference type="AlphaFoldDB" id="A0A803QTF8"/>
<evidence type="ECO:0000313" key="1">
    <source>
        <dbReference type="EnsemblPlants" id="cds.novel_model_1184_5bd9a17a"/>
    </source>
</evidence>
<sequence>MHFLEKYKQNIMGNIWFGTNKGFHPINDDRQRKTTTNNSSVTIKVRMRATEFRELVAQVDMDLTKTNNANSELGWLILQHCLQGKNRSPMDVDRCRLSQTTIDYRRLSTICEEEEEKKNK</sequence>
<name>A0A803QTF8_CANSA</name>
<keyword evidence="2" id="KW-1185">Reference proteome</keyword>